<keyword evidence="3" id="KW-1185">Reference proteome</keyword>
<dbReference type="EMBL" id="CP129971">
    <property type="protein sequence ID" value="WMN10704.1"/>
    <property type="molecule type" value="Genomic_DNA"/>
</dbReference>
<dbReference type="Gene3D" id="3.40.50.2000">
    <property type="entry name" value="Glycogen Phosphorylase B"/>
    <property type="match status" value="2"/>
</dbReference>
<evidence type="ECO:0000259" key="1">
    <source>
        <dbReference type="Pfam" id="PF00534"/>
    </source>
</evidence>
<keyword evidence="2" id="KW-0808">Transferase</keyword>
<reference evidence="2 3" key="1">
    <citation type="submission" date="2023-08" db="EMBL/GenBank/DDBJ databases">
        <title>Comparative genomics and taxonomic characterization of three novel marine species of genus Marivirga.</title>
        <authorList>
            <person name="Muhammad N."/>
            <person name="Kim S.-G."/>
        </authorList>
    </citation>
    <scope>NUCLEOTIDE SEQUENCE [LARGE SCALE GENOMIC DNA]</scope>
    <source>
        <strain evidence="2 3">BDSF4-3</strain>
    </source>
</reference>
<dbReference type="SUPFAM" id="SSF53756">
    <property type="entry name" value="UDP-Glycosyltransferase/glycogen phosphorylase"/>
    <property type="match status" value="1"/>
</dbReference>
<feature type="domain" description="Glycosyl transferase family 1" evidence="1">
    <location>
        <begin position="249"/>
        <end position="336"/>
    </location>
</feature>
<keyword evidence="2" id="KW-0328">Glycosyltransferase</keyword>
<dbReference type="EC" id="2.4.-.-" evidence="2"/>
<dbReference type="Proteomes" id="UP001230496">
    <property type="component" value="Chromosome"/>
</dbReference>
<sequence length="356" mass="41353">MGIKKIFFVCPYPFDEAPSQRFRFEQYLSILEKAGYKYQLAPFLNLKAWNILYKSGNSIQKLFWIMISFIKRFLLLFQLQSYEFIFIHREASPIGPPFFEWAVRFIWKKKIIYDFDDAIWLEDPSEIGSLKASMKWKSKVKSICKWSYKVSCGNEYLAQFARNFSKQVVLNPTTIDTDYHKELKNSNTRKISIGWTGTHSTLPYLKPLIPVLDKLSLEYDFELLVISNQKPDFAVNCMRFIQWDKSSEIEDLNQINIGVMPLSDDIWSQGKCGFKLLQYMAIKKPVVASPVGVNTKIINESQAGFLAETEKEWIAGISKLLANPELRNDLGNKGRSYIKDYYSVQSNKNTFLSLFG</sequence>
<organism evidence="2 3">
    <name type="scientific">Marivirga salinarum</name>
    <dbReference type="NCBI Taxonomy" id="3059078"/>
    <lineage>
        <taxon>Bacteria</taxon>
        <taxon>Pseudomonadati</taxon>
        <taxon>Bacteroidota</taxon>
        <taxon>Cytophagia</taxon>
        <taxon>Cytophagales</taxon>
        <taxon>Marivirgaceae</taxon>
        <taxon>Marivirga</taxon>
    </lineage>
</organism>
<dbReference type="Pfam" id="PF00534">
    <property type="entry name" value="Glycos_transf_1"/>
    <property type="match status" value="1"/>
</dbReference>
<dbReference type="GO" id="GO:0016757">
    <property type="term" value="F:glycosyltransferase activity"/>
    <property type="evidence" value="ECO:0007669"/>
    <property type="project" value="UniProtKB-KW"/>
</dbReference>
<name>A0AA51N911_9BACT</name>
<dbReference type="KEGG" id="msaa:QYS49_35725"/>
<dbReference type="AlphaFoldDB" id="A0AA51N911"/>
<evidence type="ECO:0000313" key="3">
    <source>
        <dbReference type="Proteomes" id="UP001230496"/>
    </source>
</evidence>
<dbReference type="RefSeq" id="WP_308347090.1">
    <property type="nucleotide sequence ID" value="NZ_CP129971.1"/>
</dbReference>
<proteinExistence type="predicted"/>
<dbReference type="InterPro" id="IPR001296">
    <property type="entry name" value="Glyco_trans_1"/>
</dbReference>
<protein>
    <submittedName>
        <fullName evidence="2">Glycosyltransferase</fullName>
        <ecNumber evidence="2">2.4.-.-</ecNumber>
    </submittedName>
</protein>
<evidence type="ECO:0000313" key="2">
    <source>
        <dbReference type="EMBL" id="WMN10704.1"/>
    </source>
</evidence>
<gene>
    <name evidence="2" type="ORF">QYS49_35725</name>
</gene>
<accession>A0AA51N911</accession>